<dbReference type="PANTHER" id="PTHR21351">
    <property type="entry name" value="BARDET-BIEDL SYNDROME PROTEIN 5"/>
    <property type="match status" value="1"/>
</dbReference>
<dbReference type="PIRSF" id="PIRSF010072">
    <property type="entry name" value="DUF1448"/>
    <property type="match status" value="1"/>
</dbReference>
<dbReference type="SMART" id="SM00683">
    <property type="entry name" value="DM16"/>
    <property type="match status" value="2"/>
</dbReference>
<dbReference type="GO" id="GO:0036064">
    <property type="term" value="C:ciliary basal body"/>
    <property type="evidence" value="ECO:0007669"/>
    <property type="project" value="TreeGrafter"/>
</dbReference>
<dbReference type="InterPro" id="IPR030804">
    <property type="entry name" value="BBS5/fem-3"/>
</dbReference>
<keyword evidence="7" id="KW-0472">Membrane</keyword>
<evidence type="ECO:0000256" key="4">
    <source>
        <dbReference type="ARBA" id="ARBA00022475"/>
    </source>
</evidence>
<evidence type="ECO:0000256" key="9">
    <source>
        <dbReference type="ARBA" id="ARBA00023273"/>
    </source>
</evidence>
<organism evidence="11">
    <name type="scientific">Xenopsylla cheopis</name>
    <name type="common">Oriental rat flea</name>
    <name type="synonym">Pulex cheopis</name>
    <dbReference type="NCBI Taxonomy" id="163159"/>
    <lineage>
        <taxon>Eukaryota</taxon>
        <taxon>Metazoa</taxon>
        <taxon>Ecdysozoa</taxon>
        <taxon>Arthropoda</taxon>
        <taxon>Hexapoda</taxon>
        <taxon>Insecta</taxon>
        <taxon>Pterygota</taxon>
        <taxon>Neoptera</taxon>
        <taxon>Endopterygota</taxon>
        <taxon>Siphonaptera</taxon>
        <taxon>Pulicidae</taxon>
        <taxon>Xenopsyllinae</taxon>
        <taxon>Xenopsylla</taxon>
    </lineage>
</organism>
<evidence type="ECO:0000256" key="2">
    <source>
        <dbReference type="ARBA" id="ARBA00004607"/>
    </source>
</evidence>
<evidence type="ECO:0000256" key="7">
    <source>
        <dbReference type="ARBA" id="ARBA00023136"/>
    </source>
</evidence>
<dbReference type="GO" id="GO:0034464">
    <property type="term" value="C:BBSome"/>
    <property type="evidence" value="ECO:0007669"/>
    <property type="project" value="InterPro"/>
</dbReference>
<protein>
    <submittedName>
        <fullName evidence="11">Putative bardet-biedl syndrome 5</fullName>
    </submittedName>
</protein>
<dbReference type="InterPro" id="IPR014003">
    <property type="entry name" value="BBS5_PH"/>
</dbReference>
<dbReference type="GO" id="GO:0032266">
    <property type="term" value="F:phosphatidylinositol-3-phosphate binding"/>
    <property type="evidence" value="ECO:0007669"/>
    <property type="project" value="TreeGrafter"/>
</dbReference>
<keyword evidence="6" id="KW-0969">Cilium</keyword>
<feature type="domain" description="BBSome complex member BBS5 PH" evidence="10">
    <location>
        <begin position="28"/>
        <end position="82"/>
    </location>
</feature>
<sequence length="343" mass="38534">MSDFVLVWEDREVRFDIPYSLLKLRSGEKLMDRMDAVEDTKGNSGDKGRLLITNIRLMWHSYATPRINLTVGYNCIINISVKTVISKLRATTEALHIMAASGSSKFEFIFTDISLLDTKHFSTVIGIHKAYISTRLYRDLKLRASILNGGILAVLKNEQVYQTVNGVWNLSSDQGNLGSFLITNIRIVWYADMNEGFNITLPYMQIASIQVRDSKFGPALVINVSDQSGGYLLGFRIDPEERLAVVYKELISLHSVYSQNPIFGVEYSLKDQISSTPPAEPVFDDVQELDKSKDTPSTLTAYVAEGKHTVDRIPIYSKDLGLAIETPRTGYTIKSLWEVMPSS</sequence>
<accession>A0A6M2DCI0</accession>
<evidence type="ECO:0000256" key="5">
    <source>
        <dbReference type="ARBA" id="ARBA00022490"/>
    </source>
</evidence>
<reference evidence="11" key="1">
    <citation type="submission" date="2020-03" db="EMBL/GenBank/DDBJ databases">
        <title>Transcriptomic Profiling of the Digestive Tract of the Rat Flea, Xenopsylla cheopis, Following Blood Feeding and Infection with Yersinia pestis.</title>
        <authorList>
            <person name="Bland D.M."/>
            <person name="Martens C.A."/>
            <person name="Virtaneva K."/>
            <person name="Kanakabandi K."/>
            <person name="Long D."/>
            <person name="Rosenke R."/>
            <person name="Saturday G.A."/>
            <person name="Hoyt F.H."/>
            <person name="Bruno D.P."/>
            <person name="Ribeiro J.M.C."/>
            <person name="Hinnebusch J."/>
        </authorList>
    </citation>
    <scope>NUCLEOTIDE SEQUENCE</scope>
</reference>
<name>A0A6M2DCI0_XENCH</name>
<evidence type="ECO:0000256" key="1">
    <source>
        <dbReference type="ARBA" id="ARBA00004309"/>
    </source>
</evidence>
<keyword evidence="5" id="KW-0963">Cytoplasm</keyword>
<dbReference type="EMBL" id="GIIL01000179">
    <property type="protein sequence ID" value="NOV43905.1"/>
    <property type="molecule type" value="Transcribed_RNA"/>
</dbReference>
<dbReference type="PANTHER" id="PTHR21351:SF0">
    <property type="entry name" value="BARDET-BIEDL SYNDROME 5 PROTEIN"/>
    <property type="match status" value="1"/>
</dbReference>
<dbReference type="GO" id="GO:0060170">
    <property type="term" value="C:ciliary membrane"/>
    <property type="evidence" value="ECO:0007669"/>
    <property type="project" value="UniProtKB-SubCell"/>
</dbReference>
<evidence type="ECO:0000259" key="10">
    <source>
        <dbReference type="SMART" id="SM00683"/>
    </source>
</evidence>
<dbReference type="GO" id="GO:0060271">
    <property type="term" value="P:cilium assembly"/>
    <property type="evidence" value="ECO:0007669"/>
    <property type="project" value="TreeGrafter"/>
</dbReference>
<dbReference type="GO" id="GO:0034451">
    <property type="term" value="C:centriolar satellite"/>
    <property type="evidence" value="ECO:0007669"/>
    <property type="project" value="UniProtKB-SubCell"/>
</dbReference>
<keyword evidence="8" id="KW-0206">Cytoskeleton</keyword>
<proteinExistence type="inferred from homology"/>
<dbReference type="AlphaFoldDB" id="A0A6M2DCI0"/>
<keyword evidence="9" id="KW-0966">Cell projection</keyword>
<evidence type="ECO:0000256" key="8">
    <source>
        <dbReference type="ARBA" id="ARBA00023212"/>
    </source>
</evidence>
<evidence type="ECO:0000256" key="3">
    <source>
        <dbReference type="ARBA" id="ARBA00005822"/>
    </source>
</evidence>
<feature type="domain" description="BBSome complex member BBS5 PH" evidence="10">
    <location>
        <begin position="158"/>
        <end position="212"/>
    </location>
</feature>
<evidence type="ECO:0000313" key="11">
    <source>
        <dbReference type="EMBL" id="NOV43905.1"/>
    </source>
</evidence>
<dbReference type="Pfam" id="PF07289">
    <property type="entry name" value="BBL5"/>
    <property type="match status" value="1"/>
</dbReference>
<dbReference type="InterPro" id="IPR006606">
    <property type="entry name" value="BBL5"/>
</dbReference>
<evidence type="ECO:0000256" key="6">
    <source>
        <dbReference type="ARBA" id="ARBA00023069"/>
    </source>
</evidence>
<comment type="similarity">
    <text evidence="3">Belongs to the BBS5 family.</text>
</comment>
<keyword evidence="4" id="KW-1003">Cell membrane</keyword>
<comment type="subcellular location">
    <subcellularLocation>
        <location evidence="1">Cell projection</location>
        <location evidence="1">Cilium membrane</location>
    </subcellularLocation>
    <subcellularLocation>
        <location evidence="2">Cytoplasm</location>
        <location evidence="2">Cytoskeleton</location>
        <location evidence="2">Microtubule organizing center</location>
        <location evidence="2">Centrosome</location>
        <location evidence="2">Centriolar satellite</location>
    </subcellularLocation>
</comment>